<sequence length="418" mass="46521">VCNMFIVSLASADFIVGAFVMPVSAVYVLSGRWRFGRALCQVWLSLDYTASTASILNLLILSLDRYWSVTAPLRYLPKRTRSRARLMIAGVWATSGLWIVPIFCWHWMASHGIHTIPISECDPEYKESFPLKIVTGLLNFYIPLSVMYVLYGRIFQEIRKRSKLEKQSGRGRSGANEPLIRQPNQRDRQSDRRGRPPVNNDSGQVTFRFSRSAAAVTVTVAGDQSSPQRTPSPVGESMASLGNGPSSQPTMEVAAEDADGNDVTSTNRAEAGRGDLLVLLRRLRNSQTVRWPRFRLSSSLQKEVKAAKQLGVIMGAFTACFLPYFVLFVVVAFCPDCVSDSLMLVATWIGYANSTFNPVLYPLCNHAFRRKFRSMLCCGRRRDAELEATRALYQRGRATFGAAAAVVAVNRRALDGPQ</sequence>
<feature type="compositionally biased region" description="Polar residues" evidence="10">
    <location>
        <begin position="222"/>
        <end position="231"/>
    </location>
</feature>
<evidence type="ECO:0000256" key="5">
    <source>
        <dbReference type="ARBA" id="ARBA00023040"/>
    </source>
</evidence>
<feature type="region of interest" description="Disordered" evidence="10">
    <location>
        <begin position="218"/>
        <end position="267"/>
    </location>
</feature>
<reference evidence="14" key="1">
    <citation type="submission" date="2016-11" db="UniProtKB">
        <authorList>
            <consortium name="WormBaseParasite"/>
        </authorList>
    </citation>
    <scope>IDENTIFICATION</scope>
</reference>
<dbReference type="Gene3D" id="1.20.1070.10">
    <property type="entry name" value="Rhodopsin 7-helix transmembrane proteins"/>
    <property type="match status" value="2"/>
</dbReference>
<dbReference type="GO" id="GO:0071880">
    <property type="term" value="P:adenylate cyclase-activating adrenergic receptor signaling pathway"/>
    <property type="evidence" value="ECO:0007669"/>
    <property type="project" value="TreeGrafter"/>
</dbReference>
<dbReference type="AlphaFoldDB" id="A0A1I8FX99"/>
<evidence type="ECO:0000256" key="11">
    <source>
        <dbReference type="SAM" id="Phobius"/>
    </source>
</evidence>
<evidence type="ECO:0000313" key="13">
    <source>
        <dbReference type="Proteomes" id="UP000095280"/>
    </source>
</evidence>
<keyword evidence="5 9" id="KW-0297">G-protein coupled receptor</keyword>
<dbReference type="Proteomes" id="UP000095280">
    <property type="component" value="Unplaced"/>
</dbReference>
<feature type="transmembrane region" description="Helical" evidence="11">
    <location>
        <begin position="345"/>
        <end position="364"/>
    </location>
</feature>
<evidence type="ECO:0000256" key="4">
    <source>
        <dbReference type="ARBA" id="ARBA00022989"/>
    </source>
</evidence>
<keyword evidence="7 9" id="KW-0675">Receptor</keyword>
<keyword evidence="8 9" id="KW-0807">Transducer</keyword>
<evidence type="ECO:0000256" key="10">
    <source>
        <dbReference type="SAM" id="MobiDB-lite"/>
    </source>
</evidence>
<dbReference type="Pfam" id="PF00001">
    <property type="entry name" value="7tm_1"/>
    <property type="match status" value="1"/>
</dbReference>
<feature type="region of interest" description="Disordered" evidence="10">
    <location>
        <begin position="162"/>
        <end position="206"/>
    </location>
</feature>
<keyword evidence="13" id="KW-1185">Reference proteome</keyword>
<feature type="transmembrane region" description="Helical" evidence="11">
    <location>
        <begin position="86"/>
        <end position="109"/>
    </location>
</feature>
<protein>
    <submittedName>
        <fullName evidence="14">G_PROTEIN_RECEP_F1_2 domain-containing protein</fullName>
    </submittedName>
</protein>
<evidence type="ECO:0000256" key="7">
    <source>
        <dbReference type="ARBA" id="ARBA00023170"/>
    </source>
</evidence>
<feature type="domain" description="G-protein coupled receptors family 1 profile" evidence="12">
    <location>
        <begin position="1"/>
        <end position="361"/>
    </location>
</feature>
<evidence type="ECO:0000256" key="9">
    <source>
        <dbReference type="RuleBase" id="RU000688"/>
    </source>
</evidence>
<keyword evidence="2" id="KW-1003">Cell membrane</keyword>
<feature type="transmembrane region" description="Helical" evidence="11">
    <location>
        <begin position="129"/>
        <end position="151"/>
    </location>
</feature>
<dbReference type="GO" id="GO:0045202">
    <property type="term" value="C:synapse"/>
    <property type="evidence" value="ECO:0007669"/>
    <property type="project" value="GOC"/>
</dbReference>
<accession>A0A1I8FX99</accession>
<evidence type="ECO:0000256" key="3">
    <source>
        <dbReference type="ARBA" id="ARBA00022692"/>
    </source>
</evidence>
<dbReference type="PRINTS" id="PR00237">
    <property type="entry name" value="GPCRRHODOPSN"/>
</dbReference>
<organism evidence="13 14">
    <name type="scientific">Macrostomum lignano</name>
    <dbReference type="NCBI Taxonomy" id="282301"/>
    <lineage>
        <taxon>Eukaryota</taxon>
        <taxon>Metazoa</taxon>
        <taxon>Spiralia</taxon>
        <taxon>Lophotrochozoa</taxon>
        <taxon>Platyhelminthes</taxon>
        <taxon>Rhabditophora</taxon>
        <taxon>Macrostomorpha</taxon>
        <taxon>Macrostomida</taxon>
        <taxon>Macrostomidae</taxon>
        <taxon>Macrostomum</taxon>
    </lineage>
</organism>
<evidence type="ECO:0000256" key="1">
    <source>
        <dbReference type="ARBA" id="ARBA00004651"/>
    </source>
</evidence>
<feature type="transmembrane region" description="Helical" evidence="11">
    <location>
        <begin position="6"/>
        <end position="29"/>
    </location>
</feature>
<dbReference type="InterPro" id="IPR017452">
    <property type="entry name" value="GPCR_Rhodpsn_7TM"/>
</dbReference>
<comment type="subcellular location">
    <subcellularLocation>
        <location evidence="1">Cell membrane</location>
        <topology evidence="1">Multi-pass membrane protein</topology>
    </subcellularLocation>
</comment>
<keyword evidence="6 11" id="KW-0472">Membrane</keyword>
<keyword evidence="4 11" id="KW-1133">Transmembrane helix</keyword>
<evidence type="ECO:0000256" key="8">
    <source>
        <dbReference type="ARBA" id="ARBA00023224"/>
    </source>
</evidence>
<dbReference type="PRINTS" id="PR00243">
    <property type="entry name" value="MUSCARINICR"/>
</dbReference>
<dbReference type="WBParaSite" id="maker-uti_cns_0000225-snap-gene-2.5-mRNA-1">
    <property type="protein sequence ID" value="maker-uti_cns_0000225-snap-gene-2.5-mRNA-1"/>
    <property type="gene ID" value="maker-uti_cns_0000225-snap-gene-2.5"/>
</dbReference>
<proteinExistence type="inferred from homology"/>
<evidence type="ECO:0000313" key="14">
    <source>
        <dbReference type="WBParaSite" id="maker-uti_cns_0000225-snap-gene-2.5-mRNA-1"/>
    </source>
</evidence>
<dbReference type="GO" id="GO:0016907">
    <property type="term" value="F:G protein-coupled acetylcholine receptor activity"/>
    <property type="evidence" value="ECO:0007669"/>
    <property type="project" value="InterPro"/>
</dbReference>
<dbReference type="PANTHER" id="PTHR24248">
    <property type="entry name" value="ADRENERGIC RECEPTOR-RELATED G-PROTEIN COUPLED RECEPTOR"/>
    <property type="match status" value="1"/>
</dbReference>
<dbReference type="PROSITE" id="PS50262">
    <property type="entry name" value="G_PROTEIN_RECEP_F1_2"/>
    <property type="match status" value="1"/>
</dbReference>
<feature type="compositionally biased region" description="Basic and acidic residues" evidence="10">
    <location>
        <begin position="184"/>
        <end position="194"/>
    </location>
</feature>
<feature type="transmembrane region" description="Helical" evidence="11">
    <location>
        <begin position="310"/>
        <end position="333"/>
    </location>
</feature>
<dbReference type="GO" id="GO:0043410">
    <property type="term" value="P:positive regulation of MAPK cascade"/>
    <property type="evidence" value="ECO:0007669"/>
    <property type="project" value="TreeGrafter"/>
</dbReference>
<evidence type="ECO:0000256" key="2">
    <source>
        <dbReference type="ARBA" id="ARBA00022475"/>
    </source>
</evidence>
<dbReference type="SUPFAM" id="SSF81321">
    <property type="entry name" value="Family A G protein-coupled receptor-like"/>
    <property type="match status" value="1"/>
</dbReference>
<keyword evidence="3 9" id="KW-0812">Transmembrane</keyword>
<dbReference type="PROSITE" id="PS00237">
    <property type="entry name" value="G_PROTEIN_RECEP_F1_1"/>
    <property type="match status" value="1"/>
</dbReference>
<comment type="similarity">
    <text evidence="9">Belongs to the G-protein coupled receptor 1 family.</text>
</comment>
<name>A0A1I8FX99_9PLAT</name>
<dbReference type="GO" id="GO:0005886">
    <property type="term" value="C:plasma membrane"/>
    <property type="evidence" value="ECO:0007669"/>
    <property type="project" value="UniProtKB-SubCell"/>
</dbReference>
<dbReference type="InterPro" id="IPR000276">
    <property type="entry name" value="GPCR_Rhodpsn"/>
</dbReference>
<evidence type="ECO:0000256" key="6">
    <source>
        <dbReference type="ARBA" id="ARBA00023136"/>
    </source>
</evidence>
<evidence type="ECO:0000259" key="12">
    <source>
        <dbReference type="PROSITE" id="PS50262"/>
    </source>
</evidence>
<dbReference type="InterPro" id="IPR000995">
    <property type="entry name" value="Musac_Ach_rcpt"/>
</dbReference>
<dbReference type="PANTHER" id="PTHR24248:SF204">
    <property type="entry name" value="HISTAMINE H1 RECEPTOR"/>
    <property type="match status" value="1"/>
</dbReference>